<sequence length="325" mass="36295">MLKAIERAKTYFKQEQSAVDAKDAAEMADMQLQKVITAYEKARTEQHLCEKQLEKELVGNMAKGASGKQSKGVSVVIDLQVQDALNNAAMCVQECKMELQRVDVEVKLAYKKAKKEIELCESIRITDRGSIDKAQIYYDTRDKILSQIDAAQRELDRKVHEDTRARLKVAQCLQALQNMSHKRREDLNSPTPTSAVEELVTSGLSRMSFSSQRCSQPHNHSLPTHHIHSTIDKHSPVVVGHTTPYTHVDSRTGDRQGNITTLGQTSTNSPHQQAAYNRSLREVGAEESEEDIDITDSPSLLGRVTAGATSPSFSTKSYSHYSRLQ</sequence>
<organism evidence="4 5">
    <name type="scientific">Sphaeroforma arctica JP610</name>
    <dbReference type="NCBI Taxonomy" id="667725"/>
    <lineage>
        <taxon>Eukaryota</taxon>
        <taxon>Ichthyosporea</taxon>
        <taxon>Ichthyophonida</taxon>
        <taxon>Sphaeroforma</taxon>
    </lineage>
</organism>
<name>A0A0L0GFW8_9EUKA</name>
<dbReference type="EMBL" id="KQ241600">
    <property type="protein sequence ID" value="KNC87749.1"/>
    <property type="molecule type" value="Genomic_DNA"/>
</dbReference>
<evidence type="ECO:0000256" key="2">
    <source>
        <dbReference type="ARBA" id="ARBA00023054"/>
    </source>
</evidence>
<evidence type="ECO:0000256" key="3">
    <source>
        <dbReference type="SAM" id="MobiDB-lite"/>
    </source>
</evidence>
<proteinExistence type="inferred from homology"/>
<feature type="compositionally biased region" description="Polar residues" evidence="3">
    <location>
        <begin position="255"/>
        <end position="274"/>
    </location>
</feature>
<dbReference type="Pfam" id="PF05276">
    <property type="entry name" value="SH3BP5"/>
    <property type="match status" value="1"/>
</dbReference>
<accession>A0A0L0GFW8</accession>
<evidence type="ECO:0000256" key="1">
    <source>
        <dbReference type="ARBA" id="ARBA00007796"/>
    </source>
</evidence>
<evidence type="ECO:0000313" key="4">
    <source>
        <dbReference type="EMBL" id="KNC87749.1"/>
    </source>
</evidence>
<keyword evidence="2" id="KW-0175">Coiled coil</keyword>
<dbReference type="GeneID" id="25900687"/>
<dbReference type="RefSeq" id="XP_014161651.1">
    <property type="nucleotide sequence ID" value="XM_014306176.1"/>
</dbReference>
<dbReference type="Proteomes" id="UP000054560">
    <property type="component" value="Unassembled WGS sequence"/>
</dbReference>
<comment type="similarity">
    <text evidence="1">Belongs to the SH3BP5 family.</text>
</comment>
<dbReference type="AlphaFoldDB" id="A0A0L0GFW8"/>
<evidence type="ECO:0000313" key="5">
    <source>
        <dbReference type="Proteomes" id="UP000054560"/>
    </source>
</evidence>
<reference evidence="4 5" key="1">
    <citation type="submission" date="2011-02" db="EMBL/GenBank/DDBJ databases">
        <title>The Genome Sequence of Sphaeroforma arctica JP610.</title>
        <authorList>
            <consortium name="The Broad Institute Genome Sequencing Platform"/>
            <person name="Russ C."/>
            <person name="Cuomo C."/>
            <person name="Young S.K."/>
            <person name="Zeng Q."/>
            <person name="Gargeya S."/>
            <person name="Alvarado L."/>
            <person name="Berlin A."/>
            <person name="Chapman S.B."/>
            <person name="Chen Z."/>
            <person name="Freedman E."/>
            <person name="Gellesch M."/>
            <person name="Goldberg J."/>
            <person name="Griggs A."/>
            <person name="Gujja S."/>
            <person name="Heilman E."/>
            <person name="Heiman D."/>
            <person name="Howarth C."/>
            <person name="Mehta T."/>
            <person name="Neiman D."/>
            <person name="Pearson M."/>
            <person name="Roberts A."/>
            <person name="Saif S."/>
            <person name="Shea T."/>
            <person name="Shenoy N."/>
            <person name="Sisk P."/>
            <person name="Stolte C."/>
            <person name="Sykes S."/>
            <person name="White J."/>
            <person name="Yandava C."/>
            <person name="Burger G."/>
            <person name="Gray M.W."/>
            <person name="Holland P.W.H."/>
            <person name="King N."/>
            <person name="Lang F.B.F."/>
            <person name="Roger A.J."/>
            <person name="Ruiz-Trillo I."/>
            <person name="Haas B."/>
            <person name="Nusbaum C."/>
            <person name="Birren B."/>
        </authorList>
    </citation>
    <scope>NUCLEOTIDE SEQUENCE [LARGE SCALE GENOMIC DNA]</scope>
    <source>
        <strain evidence="4 5">JP610</strain>
    </source>
</reference>
<feature type="region of interest" description="Disordered" evidence="3">
    <location>
        <begin position="286"/>
        <end position="325"/>
    </location>
</feature>
<keyword evidence="5" id="KW-1185">Reference proteome</keyword>
<gene>
    <name evidence="4" type="ORF">SARC_00183</name>
</gene>
<feature type="compositionally biased region" description="Polar residues" evidence="3">
    <location>
        <begin position="307"/>
        <end position="325"/>
    </location>
</feature>
<dbReference type="GO" id="GO:0035556">
    <property type="term" value="P:intracellular signal transduction"/>
    <property type="evidence" value="ECO:0007669"/>
    <property type="project" value="InterPro"/>
</dbReference>
<feature type="region of interest" description="Disordered" evidence="3">
    <location>
        <begin position="244"/>
        <end position="274"/>
    </location>
</feature>
<dbReference type="InterPro" id="IPR007940">
    <property type="entry name" value="SH3BP5"/>
</dbReference>
<protein>
    <submittedName>
        <fullName evidence="4">Uncharacterized protein</fullName>
    </submittedName>
</protein>